<dbReference type="InterPro" id="IPR008930">
    <property type="entry name" value="Terpenoid_cyclase/PrenylTrfase"/>
</dbReference>
<evidence type="ECO:0000256" key="2">
    <source>
        <dbReference type="ARBA" id="ARBA00022737"/>
    </source>
</evidence>
<evidence type="ECO:0000313" key="7">
    <source>
        <dbReference type="EMBL" id="KAF0925107.1"/>
    </source>
</evidence>
<dbReference type="InterPro" id="IPR032697">
    <property type="entry name" value="SQ_cyclase_N"/>
</dbReference>
<sequence length="1341" mass="152533">MFGTCSNYITLRLLGEEPSNDQLAKGRAWIMSGGGATLVPQWGKIWLSILGVYEWEGNNPIFPELWLAPKFLPFHPGKFWCLTRMVYLPMAYLYGKRFVGPITPTILALREEIYTAHYHTIDWAQARNACAKEDLLCPRTLLQNVVWTSLYKRVEPVLSRWPMNKLRGRALDKLMEHIHYEDQNTQYLCICSVNKVLNMVCCWAEEPNSDAFKRHLARVPDFLWLSEDGMKAQVYDGCQSWETAFIIQAFCATDLVNEYGSSLERAHKFMKNSQVMRNHPGDQSYWHRHRSKGSWTLSSADNGWAVSDTTAEGLKAILLLAKISSDVVGDPIERERLHDAVDCLLSFVNKDGTISTYECKRTSTWIEILNPCESFPNMVVDYPYPECTSSVLQALVLFKELCPGYRTKEIEKCVRNAAMFIENTQGEDGSWLGTWGVCFTYGAFFSVKGLIAAGRTYENSPSIRKACDFILSKQLNTGGWGESHVSNETKVYVNIKGDRAHAVNTAWAMLTLIYAGQMERDPAPLHRAAKELINMQLKTGEFPQQEHVGCFNCSLFFNYPNYRNLFPIWALGEYCRHLHSKRMWRLRIAEGGGDPWLRTKNGHVGRQVWEFDPTADDPEELAAVEAARRGFAARRHEFKHSADLLMRIQFAKANPLKLNLPAIKLEEHEAVTGEAVLSTLRRAIARYSTFQAHDGHWPGDYGGPMFLMPGLIITLYVSGALNTALLSEHQKEMRRYLYNHQNEDGGWGLHIEGHSTMFGSVLTYVSLRLLGEGPDSGYGAMEKGRKWILDHGGATYITSWGKFWLSVLGVFDWSGNNPVPPEIWLLPYSLPIHPGRMWCHCRMVYLPMCYIYGKRFVGPVTPIILELRKELYKVPYNEVDWDKARNQCAKEDLYYPHPFVQDVLWATLHKFVEPVMLRWPGSKLREKALNTVMQHIHYEDENTRYICIGPVNKVLNMLACWIEDPNSEAFKLHIPRVRDYLWIAEDGMKMQGYNGSQLWDTAFTVQAIVATGLTEEFGPTLKLAHDYIKKTQVIDDCPGDLSHWYRHISKGAWPFSTADHGWPISDCTAEGLKASLLLSKISPDIVGEAVEVNRLYDSVNCLMSYMNDNGGFATYELTRSYAWLELINPAETFGDIVIDYPYVECTSAAVQALTAFKKLYPGHRRSEIENCISKASGFIESIQKSDGSWYGSWAVCFTYGTWFGVKGLVAAGRTFKNSPAIRKACDFLLLKELPSGGWGESYLSSQDQVYTNLEGKRPHAVNTGWAMLALIDAGQAERDPMPLHRAAKVLINLQSEDGEFPQQEIIGVFNKNCMISYSEYRNIFPIWALGEYRRRVLAADK</sequence>
<dbReference type="Pfam" id="PF13243">
    <property type="entry name" value="SQHop_cyclase_C"/>
    <property type="match status" value="2"/>
</dbReference>
<dbReference type="OrthoDB" id="602388at2759"/>
<dbReference type="FunFam" id="1.50.10.20:FF:000002">
    <property type="entry name" value="Terpene cyclase/mutase family member"/>
    <property type="match status" value="1"/>
</dbReference>
<evidence type="ECO:0000259" key="5">
    <source>
        <dbReference type="Pfam" id="PF13243"/>
    </source>
</evidence>
<protein>
    <recommendedName>
        <fullName evidence="4">cycloartenol synthase</fullName>
        <ecNumber evidence="4">5.4.99.8</ecNumber>
    </recommendedName>
</protein>
<dbReference type="GO" id="GO:0031559">
    <property type="term" value="F:oxidosqualene cyclase activity"/>
    <property type="evidence" value="ECO:0007669"/>
    <property type="project" value="UniProtKB-ARBA"/>
</dbReference>
<feature type="domain" description="Squalene cyclase C-terminal" evidence="5">
    <location>
        <begin position="241"/>
        <end position="575"/>
    </location>
</feature>
<keyword evidence="3" id="KW-0413">Isomerase</keyword>
<reference evidence="7 8" key="1">
    <citation type="submission" date="2019-11" db="EMBL/GenBank/DDBJ databases">
        <title>Whole genome sequence of Oryza granulata.</title>
        <authorList>
            <person name="Li W."/>
        </authorList>
    </citation>
    <scope>NUCLEOTIDE SEQUENCE [LARGE SCALE GENOMIC DNA]</scope>
    <source>
        <strain evidence="8">cv. Menghai</strain>
        <tissue evidence="7">Leaf</tissue>
    </source>
</reference>
<dbReference type="InterPro" id="IPR002365">
    <property type="entry name" value="Terpene_synthase_CS"/>
</dbReference>
<comment type="similarity">
    <text evidence="1">Belongs to the terpene cyclase/mutase family.</text>
</comment>
<feature type="domain" description="Squalene cyclase C-terminal" evidence="5">
    <location>
        <begin position="996"/>
        <end position="1334"/>
    </location>
</feature>
<evidence type="ECO:0000256" key="1">
    <source>
        <dbReference type="ARBA" id="ARBA00009755"/>
    </source>
</evidence>
<accession>A0A6G1EK32</accession>
<dbReference type="EC" id="5.4.99.8" evidence="4"/>
<dbReference type="FunFam" id="1.50.10.20:FF:000022">
    <property type="entry name" value="Terpene cyclase/mutase family member"/>
    <property type="match status" value="1"/>
</dbReference>
<feature type="domain" description="Squalene cyclase N-terminal" evidence="6">
    <location>
        <begin position="686"/>
        <end position="982"/>
    </location>
</feature>
<organism evidence="7 8">
    <name type="scientific">Oryza meyeriana var. granulata</name>
    <dbReference type="NCBI Taxonomy" id="110450"/>
    <lineage>
        <taxon>Eukaryota</taxon>
        <taxon>Viridiplantae</taxon>
        <taxon>Streptophyta</taxon>
        <taxon>Embryophyta</taxon>
        <taxon>Tracheophyta</taxon>
        <taxon>Spermatophyta</taxon>
        <taxon>Magnoliopsida</taxon>
        <taxon>Liliopsida</taxon>
        <taxon>Poales</taxon>
        <taxon>Poaceae</taxon>
        <taxon>BOP clade</taxon>
        <taxon>Oryzoideae</taxon>
        <taxon>Oryzeae</taxon>
        <taxon>Oryzinae</taxon>
        <taxon>Oryza</taxon>
        <taxon>Oryza meyeriana</taxon>
    </lineage>
</organism>
<dbReference type="NCBIfam" id="TIGR01787">
    <property type="entry name" value="squalene_cyclas"/>
    <property type="match status" value="2"/>
</dbReference>
<evidence type="ECO:0000256" key="4">
    <source>
        <dbReference type="ARBA" id="ARBA00039070"/>
    </source>
</evidence>
<comment type="caution">
    <text evidence="7">The sequence shown here is derived from an EMBL/GenBank/DDBJ whole genome shotgun (WGS) entry which is preliminary data.</text>
</comment>
<evidence type="ECO:0000313" key="8">
    <source>
        <dbReference type="Proteomes" id="UP000479710"/>
    </source>
</evidence>
<feature type="domain" description="Squalene cyclase N-terminal" evidence="6">
    <location>
        <begin position="4"/>
        <end position="224"/>
    </location>
</feature>
<dbReference type="InterPro" id="IPR032696">
    <property type="entry name" value="SQ_cyclase_C"/>
</dbReference>
<dbReference type="Proteomes" id="UP000479710">
    <property type="component" value="Unassembled WGS sequence"/>
</dbReference>
<dbReference type="InterPro" id="IPR018333">
    <property type="entry name" value="Squalene_cyclase"/>
</dbReference>
<dbReference type="FunFam" id="1.50.10.20:FF:000011">
    <property type="entry name" value="Terpene cyclase/mutase family member"/>
    <property type="match status" value="1"/>
</dbReference>
<dbReference type="PANTHER" id="PTHR11764">
    <property type="entry name" value="TERPENE CYCLASE/MUTASE FAMILY MEMBER"/>
    <property type="match status" value="1"/>
</dbReference>
<dbReference type="CDD" id="cd02892">
    <property type="entry name" value="SQCY_1"/>
    <property type="match status" value="2"/>
</dbReference>
<gene>
    <name evidence="7" type="ORF">E2562_015392</name>
</gene>
<dbReference type="EMBL" id="SPHZ02000003">
    <property type="protein sequence ID" value="KAF0925107.1"/>
    <property type="molecule type" value="Genomic_DNA"/>
</dbReference>
<evidence type="ECO:0000256" key="3">
    <source>
        <dbReference type="ARBA" id="ARBA00023235"/>
    </source>
</evidence>
<dbReference type="SUPFAM" id="SSF48239">
    <property type="entry name" value="Terpenoid cyclases/Protein prenyltransferases"/>
    <property type="match status" value="4"/>
</dbReference>
<name>A0A6G1EK32_9ORYZ</name>
<dbReference type="GO" id="GO:0016104">
    <property type="term" value="P:triterpenoid biosynthetic process"/>
    <property type="evidence" value="ECO:0007669"/>
    <property type="project" value="InterPro"/>
</dbReference>
<keyword evidence="8" id="KW-1185">Reference proteome</keyword>
<dbReference type="GO" id="GO:0005811">
    <property type="term" value="C:lipid droplet"/>
    <property type="evidence" value="ECO:0007669"/>
    <property type="project" value="InterPro"/>
</dbReference>
<dbReference type="Gene3D" id="1.50.10.20">
    <property type="match status" value="3"/>
</dbReference>
<keyword evidence="2" id="KW-0677">Repeat</keyword>
<dbReference type="SFLD" id="SFLDG01016">
    <property type="entry name" value="Prenyltransferase_Like_2"/>
    <property type="match status" value="1"/>
</dbReference>
<proteinExistence type="inferred from homology"/>
<dbReference type="PANTHER" id="PTHR11764:SF20">
    <property type="entry name" value="LANOSTEROL SYNTHASE"/>
    <property type="match status" value="1"/>
</dbReference>
<evidence type="ECO:0000259" key="6">
    <source>
        <dbReference type="Pfam" id="PF13249"/>
    </source>
</evidence>
<dbReference type="PROSITE" id="PS01074">
    <property type="entry name" value="TERPENE_SYNTHASES"/>
    <property type="match status" value="2"/>
</dbReference>
<dbReference type="Pfam" id="PF13249">
    <property type="entry name" value="SQHop_cyclase_N"/>
    <property type="match status" value="2"/>
</dbReference>